<dbReference type="GeneID" id="95396422"/>
<dbReference type="SUPFAM" id="SSF103473">
    <property type="entry name" value="MFS general substrate transporter"/>
    <property type="match status" value="1"/>
</dbReference>
<evidence type="ECO:0000256" key="1">
    <source>
        <dbReference type="ARBA" id="ARBA00004651"/>
    </source>
</evidence>
<dbReference type="InterPro" id="IPR036259">
    <property type="entry name" value="MFS_trans_sf"/>
</dbReference>
<dbReference type="GO" id="GO:0022857">
    <property type="term" value="F:transmembrane transporter activity"/>
    <property type="evidence" value="ECO:0007669"/>
    <property type="project" value="InterPro"/>
</dbReference>
<evidence type="ECO:0000256" key="2">
    <source>
        <dbReference type="ARBA" id="ARBA00022692"/>
    </source>
</evidence>
<keyword evidence="2 5" id="KW-0812">Transmembrane</keyword>
<dbReference type="AlphaFoldDB" id="A0A7W5VH31"/>
<feature type="transmembrane region" description="Helical" evidence="5">
    <location>
        <begin position="12"/>
        <end position="38"/>
    </location>
</feature>
<dbReference type="PANTHER" id="PTHR23542:SF1">
    <property type="entry name" value="MAJOR FACILITATOR SUPERFAMILY (MFS) PROFILE DOMAIN-CONTAINING PROTEIN"/>
    <property type="match status" value="1"/>
</dbReference>
<dbReference type="InterPro" id="IPR020846">
    <property type="entry name" value="MFS_dom"/>
</dbReference>
<dbReference type="PANTHER" id="PTHR23542">
    <property type="match status" value="1"/>
</dbReference>
<protein>
    <submittedName>
        <fullName evidence="7">MFS family permease</fullName>
    </submittedName>
</protein>
<dbReference type="PROSITE" id="PS50850">
    <property type="entry name" value="MFS"/>
    <property type="match status" value="1"/>
</dbReference>
<dbReference type="RefSeq" id="WP_183648612.1">
    <property type="nucleotide sequence ID" value="NZ_BAAAXX010000147.1"/>
</dbReference>
<feature type="transmembrane region" description="Helical" evidence="5">
    <location>
        <begin position="247"/>
        <end position="267"/>
    </location>
</feature>
<dbReference type="GO" id="GO:0005886">
    <property type="term" value="C:plasma membrane"/>
    <property type="evidence" value="ECO:0007669"/>
    <property type="project" value="UniProtKB-SubCell"/>
</dbReference>
<proteinExistence type="predicted"/>
<evidence type="ECO:0000259" key="6">
    <source>
        <dbReference type="PROSITE" id="PS50850"/>
    </source>
</evidence>
<name>A0A7W5VH31_9ACTN</name>
<comment type="caution">
    <text evidence="7">The sequence shown here is derived from an EMBL/GenBank/DDBJ whole genome shotgun (WGS) entry which is preliminary data.</text>
</comment>
<dbReference type="EMBL" id="JACIBV010000001">
    <property type="protein sequence ID" value="MBB3727682.1"/>
    <property type="molecule type" value="Genomic_DNA"/>
</dbReference>
<feature type="domain" description="Major facilitator superfamily (MFS) profile" evidence="6">
    <location>
        <begin position="213"/>
        <end position="405"/>
    </location>
</feature>
<feature type="transmembrane region" description="Helical" evidence="5">
    <location>
        <begin position="279"/>
        <end position="296"/>
    </location>
</feature>
<feature type="transmembrane region" description="Helical" evidence="5">
    <location>
        <begin position="365"/>
        <end position="383"/>
    </location>
</feature>
<dbReference type="Pfam" id="PF07690">
    <property type="entry name" value="MFS_1"/>
    <property type="match status" value="1"/>
</dbReference>
<accession>A0A7W5VH31</accession>
<keyword evidence="4 5" id="KW-0472">Membrane</keyword>
<gene>
    <name evidence="7" type="ORF">FHR33_003542</name>
</gene>
<feature type="transmembrane region" description="Helical" evidence="5">
    <location>
        <begin position="44"/>
        <end position="62"/>
    </location>
</feature>
<comment type="subcellular location">
    <subcellularLocation>
        <location evidence="1">Cell membrane</location>
        <topology evidence="1">Multi-pass membrane protein</topology>
    </subcellularLocation>
</comment>
<evidence type="ECO:0000256" key="3">
    <source>
        <dbReference type="ARBA" id="ARBA00022989"/>
    </source>
</evidence>
<evidence type="ECO:0000313" key="7">
    <source>
        <dbReference type="EMBL" id="MBB3727682.1"/>
    </source>
</evidence>
<dbReference type="InterPro" id="IPR011701">
    <property type="entry name" value="MFS"/>
</dbReference>
<feature type="transmembrane region" description="Helical" evidence="5">
    <location>
        <begin position="336"/>
        <end position="359"/>
    </location>
</feature>
<keyword evidence="8" id="KW-1185">Reference proteome</keyword>
<evidence type="ECO:0000256" key="5">
    <source>
        <dbReference type="SAM" id="Phobius"/>
    </source>
</evidence>
<keyword evidence="3 5" id="KW-1133">Transmembrane helix</keyword>
<reference evidence="7 8" key="1">
    <citation type="submission" date="2020-08" db="EMBL/GenBank/DDBJ databases">
        <title>Sequencing the genomes of 1000 actinobacteria strains.</title>
        <authorList>
            <person name="Klenk H.-P."/>
        </authorList>
    </citation>
    <scope>NUCLEOTIDE SEQUENCE [LARGE SCALE GENOMIC DNA]</scope>
    <source>
        <strain evidence="7 8">DSM 44320</strain>
    </source>
</reference>
<feature type="transmembrane region" description="Helical" evidence="5">
    <location>
        <begin position="302"/>
        <end position="324"/>
    </location>
</feature>
<organism evidence="7 8">
    <name type="scientific">Nonomuraea dietziae</name>
    <dbReference type="NCBI Taxonomy" id="65515"/>
    <lineage>
        <taxon>Bacteria</taxon>
        <taxon>Bacillati</taxon>
        <taxon>Actinomycetota</taxon>
        <taxon>Actinomycetes</taxon>
        <taxon>Streptosporangiales</taxon>
        <taxon>Streptosporangiaceae</taxon>
        <taxon>Nonomuraea</taxon>
    </lineage>
</organism>
<dbReference type="Gene3D" id="1.20.1250.20">
    <property type="entry name" value="MFS general substrate transporter like domains"/>
    <property type="match status" value="2"/>
</dbReference>
<evidence type="ECO:0000256" key="4">
    <source>
        <dbReference type="ARBA" id="ARBA00023136"/>
    </source>
</evidence>
<feature type="transmembrane region" description="Helical" evidence="5">
    <location>
        <begin position="211"/>
        <end position="235"/>
    </location>
</feature>
<feature type="transmembrane region" description="Helical" evidence="5">
    <location>
        <begin position="166"/>
        <end position="190"/>
    </location>
</feature>
<feature type="transmembrane region" description="Helical" evidence="5">
    <location>
        <begin position="83"/>
        <end position="108"/>
    </location>
</feature>
<evidence type="ECO:0000313" key="8">
    <source>
        <dbReference type="Proteomes" id="UP000579945"/>
    </source>
</evidence>
<sequence length="405" mass="41330">MKSYLDVLATPGAWRFLAPALVARLPYAMLQMGILLLVQWSTGSYGAAGVASAAAAISQAVIGPQTGRLADRYGQPRVLLPQVTVHALALGALLALAASHASIALLVLTAALTGASLPQVGAMVRARWSHTLGGSGKLGTAFAVESITDELTFTLAPVLLVTLSTLFSPVVALVVALTLIVTGTVVFALTRVGAPEPMPVKVRASKGVLRLRGVALLALGFLAMGSVFGSMQVGITSYTAQLGVPAVAGPIYATFSGASVLGGLLYGAIRWRVSAPARLAWGLALLAAATSALMFAESVPLLYGAAGLAGLVIAPVIITGYTIIERLTPAEVRTEAFTWLTGGIGLGLATGAAIAGQLVDRFGPSVAFVVPPLMTGLAAVLIVTRLRSLRPLPEPAAHHQAVGSR</sequence>
<dbReference type="Proteomes" id="UP000579945">
    <property type="component" value="Unassembled WGS sequence"/>
</dbReference>